<dbReference type="PROSITE" id="PS51257">
    <property type="entry name" value="PROKAR_LIPOPROTEIN"/>
    <property type="match status" value="1"/>
</dbReference>
<keyword evidence="2" id="KW-1185">Reference proteome</keyword>
<comment type="caution">
    <text evidence="1">The sequence shown here is derived from an EMBL/GenBank/DDBJ whole genome shotgun (WGS) entry which is preliminary data.</text>
</comment>
<sequence length="122" mass="14020">MTYLKNIIVYSLALVLLLSCSFNEGNFTVINKSDFKIDSLSIQPDSKHQMFSLDKNESITVNTNMNSVDIDGSYIISFKRDNKTMTEKQFGYYTNGYQIEDIINITVLNDTILINSKFDKTY</sequence>
<reference evidence="1 2" key="1">
    <citation type="submission" date="2019-12" db="EMBL/GenBank/DDBJ databases">
        <authorList>
            <person name="Li J."/>
        </authorList>
    </citation>
    <scope>NUCLEOTIDE SEQUENCE [LARGE SCALE GENOMIC DNA]</scope>
    <source>
        <strain evidence="1 2">HL2-2</strain>
    </source>
</reference>
<proteinExistence type="predicted"/>
<name>A0A6L6UDQ8_9FLAO</name>
<protein>
    <submittedName>
        <fullName evidence="1">Uncharacterized protein</fullName>
    </submittedName>
</protein>
<dbReference type="RefSeq" id="WP_157364726.1">
    <property type="nucleotide sequence ID" value="NZ_WOWS01000007.1"/>
</dbReference>
<evidence type="ECO:0000313" key="2">
    <source>
        <dbReference type="Proteomes" id="UP000478208"/>
    </source>
</evidence>
<dbReference type="Proteomes" id="UP000478208">
    <property type="component" value="Unassembled WGS sequence"/>
</dbReference>
<organism evidence="1 2">
    <name type="scientific">Winogradskyella endarachnes</name>
    <dbReference type="NCBI Taxonomy" id="2681965"/>
    <lineage>
        <taxon>Bacteria</taxon>
        <taxon>Pseudomonadati</taxon>
        <taxon>Bacteroidota</taxon>
        <taxon>Flavobacteriia</taxon>
        <taxon>Flavobacteriales</taxon>
        <taxon>Flavobacteriaceae</taxon>
        <taxon>Winogradskyella</taxon>
    </lineage>
</organism>
<accession>A0A6L6UDQ8</accession>
<dbReference type="AlphaFoldDB" id="A0A6L6UDQ8"/>
<evidence type="ECO:0000313" key="1">
    <source>
        <dbReference type="EMBL" id="MUU79666.1"/>
    </source>
</evidence>
<dbReference type="EMBL" id="WOWS01000007">
    <property type="protein sequence ID" value="MUU79666.1"/>
    <property type="molecule type" value="Genomic_DNA"/>
</dbReference>
<gene>
    <name evidence="1" type="ORF">GN138_14535</name>
</gene>